<dbReference type="AlphaFoldDB" id="A0AA37T7T2"/>
<name>A0AA37T7T2_9GAMM</name>
<proteinExistence type="predicted"/>
<dbReference type="RefSeq" id="WP_232595768.1">
    <property type="nucleotide sequence ID" value="NZ_BSPD01000051.1"/>
</dbReference>
<comment type="caution">
    <text evidence="1">The sequence shown here is derived from an EMBL/GenBank/DDBJ whole genome shotgun (WGS) entry which is preliminary data.</text>
</comment>
<keyword evidence="2" id="KW-1185">Reference proteome</keyword>
<organism evidence="1 2">
    <name type="scientific">Marinibactrum halimedae</name>
    <dbReference type="NCBI Taxonomy" id="1444977"/>
    <lineage>
        <taxon>Bacteria</taxon>
        <taxon>Pseudomonadati</taxon>
        <taxon>Pseudomonadota</taxon>
        <taxon>Gammaproteobacteria</taxon>
        <taxon>Cellvibrionales</taxon>
        <taxon>Cellvibrionaceae</taxon>
        <taxon>Marinibactrum</taxon>
    </lineage>
</organism>
<dbReference type="Proteomes" id="UP001156870">
    <property type="component" value="Unassembled WGS sequence"/>
</dbReference>
<dbReference type="EMBL" id="BSPD01000051">
    <property type="protein sequence ID" value="GLS26417.1"/>
    <property type="molecule type" value="Genomic_DNA"/>
</dbReference>
<evidence type="ECO:0000313" key="1">
    <source>
        <dbReference type="EMBL" id="GLS26417.1"/>
    </source>
</evidence>
<sequence length="132" mass="14987">MNEFEIFLIGGDEDEKAVATTESVDGECKLTFNYRNKELSAQKLDFFAAFCVIREQLEADGLIPFCYGSSLNVYPSAMCRDMGSGMIAYKTEMGQRVSRDHLVNIFEQGHDVIPSSVSKQKEHFKQWLQSIE</sequence>
<reference evidence="1 2" key="1">
    <citation type="journal article" date="2014" name="Int. J. Syst. Evol. Microbiol.">
        <title>Complete genome sequence of Corynebacterium casei LMG S-19264T (=DSM 44701T), isolated from a smear-ripened cheese.</title>
        <authorList>
            <consortium name="US DOE Joint Genome Institute (JGI-PGF)"/>
            <person name="Walter F."/>
            <person name="Albersmeier A."/>
            <person name="Kalinowski J."/>
            <person name="Ruckert C."/>
        </authorList>
    </citation>
    <scope>NUCLEOTIDE SEQUENCE [LARGE SCALE GENOMIC DNA]</scope>
    <source>
        <strain evidence="1 2">NBRC 110095</strain>
    </source>
</reference>
<evidence type="ECO:0000313" key="2">
    <source>
        <dbReference type="Proteomes" id="UP001156870"/>
    </source>
</evidence>
<gene>
    <name evidence="1" type="ORF">GCM10007877_21330</name>
</gene>
<protein>
    <submittedName>
        <fullName evidence="1">Uncharacterized protein</fullName>
    </submittedName>
</protein>
<accession>A0AA37T7T2</accession>